<keyword evidence="1" id="KW-1133">Transmembrane helix</keyword>
<feature type="transmembrane region" description="Helical" evidence="1">
    <location>
        <begin position="162"/>
        <end position="184"/>
    </location>
</feature>
<protein>
    <submittedName>
        <fullName evidence="2">DUF420 domain-containing protein</fullName>
    </submittedName>
</protein>
<dbReference type="InterPro" id="IPR007352">
    <property type="entry name" value="DUF420"/>
</dbReference>
<keyword evidence="3" id="KW-1185">Reference proteome</keyword>
<evidence type="ECO:0000256" key="1">
    <source>
        <dbReference type="SAM" id="Phobius"/>
    </source>
</evidence>
<evidence type="ECO:0000313" key="3">
    <source>
        <dbReference type="Proteomes" id="UP001596417"/>
    </source>
</evidence>
<dbReference type="RefSeq" id="WP_248904487.1">
    <property type="nucleotide sequence ID" value="NZ_CP109979.1"/>
</dbReference>
<dbReference type="EMBL" id="JBHTAX010000001">
    <property type="protein sequence ID" value="MFC7188830.1"/>
    <property type="molecule type" value="Genomic_DNA"/>
</dbReference>
<feature type="transmembrane region" description="Helical" evidence="1">
    <location>
        <begin position="12"/>
        <end position="32"/>
    </location>
</feature>
<proteinExistence type="predicted"/>
<feature type="transmembrane region" description="Helical" evidence="1">
    <location>
        <begin position="52"/>
        <end position="69"/>
    </location>
</feature>
<dbReference type="PANTHER" id="PTHR37692:SF1">
    <property type="entry name" value="DUF420 DOMAIN-CONTAINING PROTEIN"/>
    <property type="match status" value="1"/>
</dbReference>
<dbReference type="PANTHER" id="PTHR37692">
    <property type="entry name" value="HYPOTHETICAL MEMBRANE SPANNING PROTEIN"/>
    <property type="match status" value="1"/>
</dbReference>
<feature type="transmembrane region" description="Helical" evidence="1">
    <location>
        <begin position="81"/>
        <end position="97"/>
    </location>
</feature>
<reference evidence="2 3" key="1">
    <citation type="journal article" date="2019" name="Int. J. Syst. Evol. Microbiol.">
        <title>The Global Catalogue of Microorganisms (GCM) 10K type strain sequencing project: providing services to taxonomists for standard genome sequencing and annotation.</title>
        <authorList>
            <consortium name="The Broad Institute Genomics Platform"/>
            <consortium name="The Broad Institute Genome Sequencing Center for Infectious Disease"/>
            <person name="Wu L."/>
            <person name="Ma J."/>
        </authorList>
    </citation>
    <scope>NUCLEOTIDE SEQUENCE [LARGE SCALE GENOMIC DNA]</scope>
    <source>
        <strain evidence="2 3">RDMS1</strain>
    </source>
</reference>
<name>A0ABD5YMJ3_9EURY</name>
<dbReference type="Pfam" id="PF04238">
    <property type="entry name" value="DUF420"/>
    <property type="match status" value="1"/>
</dbReference>
<feature type="transmembrane region" description="Helical" evidence="1">
    <location>
        <begin position="117"/>
        <end position="141"/>
    </location>
</feature>
<comment type="caution">
    <text evidence="2">The sequence shown here is derived from an EMBL/GenBank/DDBJ whole genome shotgun (WGS) entry which is preliminary data.</text>
</comment>
<evidence type="ECO:0000313" key="2">
    <source>
        <dbReference type="EMBL" id="MFC7188830.1"/>
    </source>
</evidence>
<sequence>MQLQIKDNVPAVTGLLTVISLALVFGAALRVIPPSVFPHVDALITVIPHLNAVISLTAIVTICAGWYYIKAGSIEKHRRAMIVSFVLFVIFLVLYLYRVILEGPTPFPGPALLKTYFYLPLLAIHILLAIVCVPLLYYVLLLAATRPIDEIYSTNHRRIARIAAPLWLISFTLGVVVYALLYIVY</sequence>
<gene>
    <name evidence="2" type="ORF">ACFQL7_02525</name>
</gene>
<dbReference type="GeneID" id="76198391"/>
<accession>A0ABD5YMJ3</accession>
<keyword evidence="1" id="KW-0812">Transmembrane</keyword>
<keyword evidence="1" id="KW-0472">Membrane</keyword>
<organism evidence="2 3">
    <name type="scientific">Halocatena marina</name>
    <dbReference type="NCBI Taxonomy" id="2934937"/>
    <lineage>
        <taxon>Archaea</taxon>
        <taxon>Methanobacteriati</taxon>
        <taxon>Methanobacteriota</taxon>
        <taxon>Stenosarchaea group</taxon>
        <taxon>Halobacteria</taxon>
        <taxon>Halobacteriales</taxon>
        <taxon>Natronomonadaceae</taxon>
        <taxon>Halocatena</taxon>
    </lineage>
</organism>
<dbReference type="AlphaFoldDB" id="A0ABD5YMJ3"/>
<dbReference type="Proteomes" id="UP001596417">
    <property type="component" value="Unassembled WGS sequence"/>
</dbReference>